<dbReference type="OrthoDB" id="10250320at2759"/>
<dbReference type="EMBL" id="LTDL01000019">
    <property type="protein sequence ID" value="OAG31344.1"/>
    <property type="molecule type" value="Genomic_DNA"/>
</dbReference>
<dbReference type="Gene3D" id="1.10.472.10">
    <property type="entry name" value="Cyclin-like"/>
    <property type="match status" value="1"/>
</dbReference>
<protein>
    <recommendedName>
        <fullName evidence="3">Cyclin N-terminal domain-containing protein</fullName>
    </recommendedName>
</protein>
<organism evidence="1 2">
    <name type="scientific">Nematocida displodere</name>
    <dbReference type="NCBI Taxonomy" id="1805483"/>
    <lineage>
        <taxon>Eukaryota</taxon>
        <taxon>Fungi</taxon>
        <taxon>Fungi incertae sedis</taxon>
        <taxon>Microsporidia</taxon>
        <taxon>Nematocida</taxon>
    </lineage>
</organism>
<dbReference type="VEuPathDB" id="MicrosporidiaDB:NEDG_01822"/>
<evidence type="ECO:0000313" key="2">
    <source>
        <dbReference type="Proteomes" id="UP000185944"/>
    </source>
</evidence>
<name>A0A177EH92_9MICR</name>
<keyword evidence="2" id="KW-1185">Reference proteome</keyword>
<gene>
    <name evidence="1" type="ORF">NEDG_01822</name>
</gene>
<evidence type="ECO:0008006" key="3">
    <source>
        <dbReference type="Google" id="ProtNLM"/>
    </source>
</evidence>
<proteinExistence type="predicted"/>
<accession>A0A177EH92</accession>
<sequence length="175" mass="20351">MGPKTSTREVKNLIIHSTVFEMYYTHPSKHRIEEVLGRIGSFYRFDIIEVTNARLCAKRLFEGDAPAGDVVELFWVCCLISRKYWNDSAEKNAEEIARTGEGMSLQRVNYLEQKILTALEYNIGMTYHEINREIESEINVDKMYRQAVEGCYTLSKVGTVRHKKETIGRQFGHHR</sequence>
<comment type="caution">
    <text evidence="1">The sequence shown here is derived from an EMBL/GenBank/DDBJ whole genome shotgun (WGS) entry which is preliminary data.</text>
</comment>
<dbReference type="Proteomes" id="UP000185944">
    <property type="component" value="Unassembled WGS sequence"/>
</dbReference>
<dbReference type="AlphaFoldDB" id="A0A177EH92"/>
<dbReference type="RefSeq" id="XP_067545040.1">
    <property type="nucleotide sequence ID" value="XM_067689240.1"/>
</dbReference>
<dbReference type="GeneID" id="93648172"/>
<evidence type="ECO:0000313" key="1">
    <source>
        <dbReference type="EMBL" id="OAG31344.1"/>
    </source>
</evidence>
<reference evidence="1 2" key="1">
    <citation type="submission" date="2016-02" db="EMBL/GenBank/DDBJ databases">
        <title>Discovery of a natural microsporidian pathogen with a broad tissue tropism in Caenorhabditis elegans.</title>
        <authorList>
            <person name="Luallen R.J."/>
            <person name="Reinke A.W."/>
            <person name="Tong L."/>
            <person name="Botts M.R."/>
            <person name="Felix M.-A."/>
            <person name="Troemel E.R."/>
        </authorList>
    </citation>
    <scope>NUCLEOTIDE SEQUENCE [LARGE SCALE GENOMIC DNA]</scope>
    <source>
        <strain evidence="1 2">JUm2807</strain>
    </source>
</reference>